<feature type="binding site" evidence="15">
    <location>
        <position position="334"/>
    </location>
    <ligand>
        <name>S-adenosyl-L-methionine</name>
        <dbReference type="ChEBI" id="CHEBI:59789"/>
        <label>1</label>
    </ligand>
</feature>
<evidence type="ECO:0000256" key="2">
    <source>
        <dbReference type="ARBA" id="ARBA00004785"/>
    </source>
</evidence>
<evidence type="ECO:0000256" key="16">
    <source>
        <dbReference type="PIRSR" id="PIRSR000167-2"/>
    </source>
</evidence>
<keyword evidence="12 14" id="KW-0627">Porphyrin biosynthesis</keyword>
<feature type="binding site" evidence="15">
    <location>
        <begin position="117"/>
        <end position="118"/>
    </location>
    <ligand>
        <name>S-adenosyl-L-methionine</name>
        <dbReference type="ChEBI" id="CHEBI:59789"/>
        <label>2</label>
    </ligand>
</feature>
<feature type="binding site" evidence="16">
    <location>
        <position position="69"/>
    </location>
    <ligand>
        <name>[4Fe-4S] cluster</name>
        <dbReference type="ChEBI" id="CHEBI:49883"/>
        <note>4Fe-4S-S-AdoMet</note>
    </ligand>
</feature>
<dbReference type="NCBIfam" id="TIGR00538">
    <property type="entry name" value="hemN"/>
    <property type="match status" value="1"/>
</dbReference>
<evidence type="ECO:0000256" key="3">
    <source>
        <dbReference type="ARBA" id="ARBA00005493"/>
    </source>
</evidence>
<keyword evidence="9 14" id="KW-0560">Oxidoreductase</keyword>
<dbReference type="CDD" id="cd01335">
    <property type="entry name" value="Radical_SAM"/>
    <property type="match status" value="1"/>
</dbReference>
<evidence type="ECO:0000256" key="6">
    <source>
        <dbReference type="ARBA" id="ARBA00022490"/>
    </source>
</evidence>
<dbReference type="PANTHER" id="PTHR13932">
    <property type="entry name" value="COPROPORPHYRINIGEN III OXIDASE"/>
    <property type="match status" value="1"/>
</dbReference>
<comment type="subunit">
    <text evidence="4">Monomer.</text>
</comment>
<keyword evidence="11 14" id="KW-0411">Iron-sulfur</keyword>
<reference evidence="18" key="2">
    <citation type="journal article" date="2021" name="Microbiome">
        <title>Successional dynamics and alternative stable states in a saline activated sludge microbial community over 9 years.</title>
        <authorList>
            <person name="Wang Y."/>
            <person name="Ye J."/>
            <person name="Ju F."/>
            <person name="Liu L."/>
            <person name="Boyd J.A."/>
            <person name="Deng Y."/>
            <person name="Parks D.H."/>
            <person name="Jiang X."/>
            <person name="Yin X."/>
            <person name="Woodcroft B.J."/>
            <person name="Tyson G.W."/>
            <person name="Hugenholtz P."/>
            <person name="Polz M.F."/>
            <person name="Zhang T."/>
        </authorList>
    </citation>
    <scope>NUCLEOTIDE SEQUENCE</scope>
    <source>
        <strain evidence="18">HKST-UBA02</strain>
    </source>
</reference>
<dbReference type="Proteomes" id="UP000739538">
    <property type="component" value="Unassembled WGS sequence"/>
</dbReference>
<dbReference type="EMBL" id="JAGQHS010000021">
    <property type="protein sequence ID" value="MCA9755359.1"/>
    <property type="molecule type" value="Genomic_DNA"/>
</dbReference>
<evidence type="ECO:0000256" key="9">
    <source>
        <dbReference type="ARBA" id="ARBA00023002"/>
    </source>
</evidence>
<dbReference type="Pfam" id="PF04055">
    <property type="entry name" value="Radical_SAM"/>
    <property type="match status" value="1"/>
</dbReference>
<dbReference type="GO" id="GO:0004109">
    <property type="term" value="F:coproporphyrinogen oxidase activity"/>
    <property type="evidence" value="ECO:0007669"/>
    <property type="project" value="InterPro"/>
</dbReference>
<feature type="binding site" evidence="15">
    <location>
        <position position="214"/>
    </location>
    <ligand>
        <name>S-adenosyl-L-methionine</name>
        <dbReference type="ChEBI" id="CHEBI:59789"/>
        <label>2</label>
    </ligand>
</feature>
<dbReference type="InterPro" id="IPR058240">
    <property type="entry name" value="rSAM_sf"/>
</dbReference>
<dbReference type="PANTHER" id="PTHR13932:SF6">
    <property type="entry name" value="OXYGEN-INDEPENDENT COPROPORPHYRINOGEN III OXIDASE"/>
    <property type="match status" value="1"/>
</dbReference>
<organism evidence="18 19">
    <name type="scientific">Eiseniibacteriota bacterium</name>
    <dbReference type="NCBI Taxonomy" id="2212470"/>
    <lineage>
        <taxon>Bacteria</taxon>
        <taxon>Candidatus Eiseniibacteriota</taxon>
    </lineage>
</organism>
<dbReference type="AlphaFoldDB" id="A0A956SDK7"/>
<reference evidence="18" key="1">
    <citation type="submission" date="2020-04" db="EMBL/GenBank/DDBJ databases">
        <authorList>
            <person name="Zhang T."/>
        </authorList>
    </citation>
    <scope>NUCLEOTIDE SEQUENCE</scope>
    <source>
        <strain evidence="18">HKST-UBA02</strain>
    </source>
</reference>
<keyword evidence="6 14" id="KW-0963">Cytoplasm</keyword>
<dbReference type="Gene3D" id="1.10.10.920">
    <property type="match status" value="1"/>
</dbReference>
<feature type="binding site" evidence="16">
    <location>
        <position position="72"/>
    </location>
    <ligand>
        <name>[4Fe-4S] cluster</name>
        <dbReference type="ChEBI" id="CHEBI:49883"/>
        <note>4Fe-4S-S-AdoMet</note>
    </ligand>
</feature>
<accession>A0A956SDK7</accession>
<dbReference type="GO" id="GO:0006782">
    <property type="term" value="P:protoporphyrinogen IX biosynthetic process"/>
    <property type="evidence" value="ECO:0007669"/>
    <property type="project" value="TreeGrafter"/>
</dbReference>
<dbReference type="Pfam" id="PF06969">
    <property type="entry name" value="HemN_C"/>
    <property type="match status" value="1"/>
</dbReference>
<proteinExistence type="inferred from homology"/>
<comment type="catalytic activity">
    <reaction evidence="13 14">
        <text>coproporphyrinogen III + 2 S-adenosyl-L-methionine = protoporphyrinogen IX + 2 5'-deoxyadenosine + 2 L-methionine + 2 CO2</text>
        <dbReference type="Rhea" id="RHEA:15425"/>
        <dbReference type="ChEBI" id="CHEBI:16526"/>
        <dbReference type="ChEBI" id="CHEBI:17319"/>
        <dbReference type="ChEBI" id="CHEBI:57307"/>
        <dbReference type="ChEBI" id="CHEBI:57309"/>
        <dbReference type="ChEBI" id="CHEBI:57844"/>
        <dbReference type="ChEBI" id="CHEBI:59789"/>
        <dbReference type="EC" id="1.3.98.3"/>
    </reaction>
</comment>
<dbReference type="PROSITE" id="PS51918">
    <property type="entry name" value="RADICAL_SAM"/>
    <property type="match status" value="1"/>
</dbReference>
<feature type="domain" description="Radical SAM core" evidence="17">
    <location>
        <begin position="50"/>
        <end position="288"/>
    </location>
</feature>
<name>A0A956SDK7_UNCEI</name>
<feature type="binding site" evidence="15">
    <location>
        <position position="188"/>
    </location>
    <ligand>
        <name>S-adenosyl-L-methionine</name>
        <dbReference type="ChEBI" id="CHEBI:59789"/>
        <label>2</label>
    </ligand>
</feature>
<dbReference type="InterPro" id="IPR004558">
    <property type="entry name" value="Coprogen_oxidase_HemN"/>
</dbReference>
<dbReference type="SFLD" id="SFLDG01065">
    <property type="entry name" value="anaerobic_coproporphyrinogen-I"/>
    <property type="match status" value="1"/>
</dbReference>
<dbReference type="GO" id="GO:0051989">
    <property type="term" value="F:coproporphyrinogen dehydrogenase activity"/>
    <property type="evidence" value="ECO:0007669"/>
    <property type="project" value="UniProtKB-EC"/>
</dbReference>
<comment type="caution">
    <text evidence="18">The sequence shown here is derived from an EMBL/GenBank/DDBJ whole genome shotgun (WGS) entry which is preliminary data.</text>
</comment>
<gene>
    <name evidence="18" type="primary">hemN</name>
    <name evidence="18" type="ORF">KDA27_06110</name>
</gene>
<dbReference type="SMART" id="SM00729">
    <property type="entry name" value="Elp3"/>
    <property type="match status" value="1"/>
</dbReference>
<sequence length="463" mass="52266">MSEGRYTLDIETLQKFDRPGPRYTSYPTAVEFHDGVGDEDYEKALAEVNESPQDSLAAYIHLPFCEERCTFCGCHVIATQHREVADKYLDYLDIEIGRVAELLPDRRGLAQVHLGGGTPTYLTPSQLERLWKTLTSRFHLLDGAEVAIEVDPRVTKLEHLDTLGSLGFNRLSMGVQDFTEDVQNAIGRHQSYEQTQRVLEHARKVGFHEGINIDLVYGLPRQTEETFLDGLSKVASLRPDRLAVYSFAYVPWIRGNQRKIDTDDLPSADLKLRLYLAALNHFIDHGYDPIGMDHFALPDDELAVAQREGRLARNFMGYTVKPAKANLGFGVSSIGDIPDGYFQNMKKLSTYYERIDQGGLPIEKGFLLSDDDRLRRWVITQVMCNFQVKKAEVQERFGVDFDSYFADALAALAELEGAGFVSRDEDALRITDAGKLLVRNAAMVFDAYMGKKDKSKPVFSRTV</sequence>
<comment type="similarity">
    <text evidence="3 14">Belongs to the anaerobic coproporphyrinogen-III oxidase family.</text>
</comment>
<evidence type="ECO:0000256" key="4">
    <source>
        <dbReference type="ARBA" id="ARBA00011245"/>
    </source>
</evidence>
<evidence type="ECO:0000313" key="19">
    <source>
        <dbReference type="Proteomes" id="UP000739538"/>
    </source>
</evidence>
<feature type="binding site" evidence="15">
    <location>
        <position position="116"/>
    </location>
    <ligand>
        <name>S-adenosyl-L-methionine</name>
        <dbReference type="ChEBI" id="CHEBI:59789"/>
        <label>1</label>
    </ligand>
</feature>
<evidence type="ECO:0000256" key="12">
    <source>
        <dbReference type="ARBA" id="ARBA00023244"/>
    </source>
</evidence>
<feature type="binding site" evidence="15">
    <location>
        <position position="59"/>
    </location>
    <ligand>
        <name>S-adenosyl-L-methionine</name>
        <dbReference type="ChEBI" id="CHEBI:59789"/>
        <label>1</label>
    </ligand>
</feature>
<dbReference type="EC" id="1.3.98.3" evidence="14"/>
<keyword evidence="5 14" id="KW-0004">4Fe-4S</keyword>
<dbReference type="GO" id="GO:0005737">
    <property type="term" value="C:cytoplasm"/>
    <property type="evidence" value="ECO:0007669"/>
    <property type="project" value="UniProtKB-SubCell"/>
</dbReference>
<dbReference type="InterPro" id="IPR034505">
    <property type="entry name" value="Coproporphyrinogen-III_oxidase"/>
</dbReference>
<feature type="binding site" evidence="15">
    <location>
        <position position="149"/>
    </location>
    <ligand>
        <name>S-adenosyl-L-methionine</name>
        <dbReference type="ChEBI" id="CHEBI:59789"/>
        <label>1</label>
    </ligand>
</feature>
<dbReference type="SUPFAM" id="SSF102114">
    <property type="entry name" value="Radical SAM enzymes"/>
    <property type="match status" value="1"/>
</dbReference>
<feature type="binding site" evidence="16">
    <location>
        <position position="65"/>
    </location>
    <ligand>
        <name>[4Fe-4S] cluster</name>
        <dbReference type="ChEBI" id="CHEBI:49883"/>
        <note>4Fe-4S-S-AdoMet</note>
    </ligand>
</feature>
<comment type="cofactor">
    <cofactor evidence="14 16">
        <name>[4Fe-4S] cluster</name>
        <dbReference type="ChEBI" id="CHEBI:49883"/>
    </cofactor>
    <text evidence="14 16">Binds 1 [4Fe-4S] cluster. The cluster is coordinated with 3 cysteines and an exchangeable S-adenosyl-L-methionine.</text>
</comment>
<dbReference type="FunFam" id="1.10.10.920:FF:000001">
    <property type="entry name" value="Coproporphyrinogen-III oxidase"/>
    <property type="match status" value="1"/>
</dbReference>
<keyword evidence="8 14" id="KW-0479">Metal-binding</keyword>
<dbReference type="InterPro" id="IPR007197">
    <property type="entry name" value="rSAM"/>
</dbReference>
<keyword evidence="7 14" id="KW-0949">S-adenosyl-L-methionine</keyword>
<evidence type="ECO:0000256" key="11">
    <source>
        <dbReference type="ARBA" id="ARBA00023014"/>
    </source>
</evidence>
<dbReference type="GO" id="GO:0051539">
    <property type="term" value="F:4 iron, 4 sulfur cluster binding"/>
    <property type="evidence" value="ECO:0007669"/>
    <property type="project" value="UniProtKB-KW"/>
</dbReference>
<dbReference type="Gene3D" id="3.20.20.70">
    <property type="entry name" value="Aldolase class I"/>
    <property type="match status" value="1"/>
</dbReference>
<feature type="binding site" evidence="15">
    <location>
        <begin position="71"/>
        <end position="73"/>
    </location>
    <ligand>
        <name>S-adenosyl-L-methionine</name>
        <dbReference type="ChEBI" id="CHEBI:59789"/>
        <label>2</label>
    </ligand>
</feature>
<evidence type="ECO:0000256" key="5">
    <source>
        <dbReference type="ARBA" id="ARBA00022485"/>
    </source>
</evidence>
<dbReference type="SFLD" id="SFLDS00029">
    <property type="entry name" value="Radical_SAM"/>
    <property type="match status" value="1"/>
</dbReference>
<protein>
    <recommendedName>
        <fullName evidence="14">Coproporphyrinogen-III oxidase</fullName>
        <ecNumber evidence="14">1.3.98.3</ecNumber>
    </recommendedName>
</protein>
<feature type="binding site" evidence="15">
    <location>
        <position position="248"/>
    </location>
    <ligand>
        <name>S-adenosyl-L-methionine</name>
        <dbReference type="ChEBI" id="CHEBI:59789"/>
        <label>2</label>
    </ligand>
</feature>
<dbReference type="GO" id="GO:0046872">
    <property type="term" value="F:metal ion binding"/>
    <property type="evidence" value="ECO:0007669"/>
    <property type="project" value="UniProtKB-KW"/>
</dbReference>
<evidence type="ECO:0000256" key="13">
    <source>
        <dbReference type="ARBA" id="ARBA00048321"/>
    </source>
</evidence>
<comment type="subcellular location">
    <subcellularLocation>
        <location evidence="1 14">Cytoplasm</location>
    </subcellularLocation>
</comment>
<evidence type="ECO:0000313" key="18">
    <source>
        <dbReference type="EMBL" id="MCA9755359.1"/>
    </source>
</evidence>
<evidence type="ECO:0000256" key="15">
    <source>
        <dbReference type="PIRSR" id="PIRSR000167-1"/>
    </source>
</evidence>
<evidence type="ECO:0000256" key="14">
    <source>
        <dbReference type="PIRNR" id="PIRNR000167"/>
    </source>
</evidence>
<dbReference type="InterPro" id="IPR010723">
    <property type="entry name" value="HemN_C"/>
</dbReference>
<comment type="pathway">
    <text evidence="2 14">Porphyrin-containing compound metabolism; protoporphyrin-IX biosynthesis; protoporphyrinogen-IX from coproporphyrinogen-III (AdoMet route): step 1/1.</text>
</comment>
<evidence type="ECO:0000259" key="17">
    <source>
        <dbReference type="PROSITE" id="PS51918"/>
    </source>
</evidence>
<dbReference type="PIRSF" id="PIRSF000167">
    <property type="entry name" value="HemN"/>
    <property type="match status" value="1"/>
</dbReference>
<feature type="binding site" evidence="15">
    <location>
        <position position="176"/>
    </location>
    <ligand>
        <name>S-adenosyl-L-methionine</name>
        <dbReference type="ChEBI" id="CHEBI:59789"/>
        <label>2</label>
    </ligand>
</feature>
<evidence type="ECO:0000256" key="1">
    <source>
        <dbReference type="ARBA" id="ARBA00004496"/>
    </source>
</evidence>
<dbReference type="InterPro" id="IPR006638">
    <property type="entry name" value="Elp3/MiaA/NifB-like_rSAM"/>
</dbReference>
<evidence type="ECO:0000256" key="10">
    <source>
        <dbReference type="ARBA" id="ARBA00023004"/>
    </source>
</evidence>
<dbReference type="InterPro" id="IPR013785">
    <property type="entry name" value="Aldolase_TIM"/>
</dbReference>
<keyword evidence="10 14" id="KW-0408">Iron</keyword>
<evidence type="ECO:0000256" key="8">
    <source>
        <dbReference type="ARBA" id="ARBA00022723"/>
    </source>
</evidence>
<evidence type="ECO:0000256" key="7">
    <source>
        <dbReference type="ARBA" id="ARBA00022691"/>
    </source>
</evidence>